<sequence>MNEVKSETQHPTVKSKQATRLITFAVILAIIVGWHSSWLYPLKMLTVFFHELSHALMTVATGGKVVSFELDPRQGGAVMSAGGNRFWTLTAGYLGSLLWGVVLFWFADRTRLDRYATGALALLMTVVILLFSPNQFALIFCLIVGAILALLAIKGSHWLNDLVLRLIGVSCMMYVPLDIISDTIVRSHLRSDAAMLAEEFGGATILWGLIWLAISVVVGVWMLIKVWKSK</sequence>
<dbReference type="Pfam" id="PF13398">
    <property type="entry name" value="Peptidase_M50B"/>
    <property type="match status" value="1"/>
</dbReference>
<keyword evidence="1" id="KW-0472">Membrane</keyword>
<dbReference type="PANTHER" id="PTHR33979">
    <property type="entry name" value="OS02G0221600 PROTEIN"/>
    <property type="match status" value="1"/>
</dbReference>
<proteinExistence type="predicted"/>
<dbReference type="Proteomes" id="UP001528823">
    <property type="component" value="Unassembled WGS sequence"/>
</dbReference>
<feature type="transmembrane region" description="Helical" evidence="1">
    <location>
        <begin position="114"/>
        <end position="131"/>
    </location>
</feature>
<evidence type="ECO:0000256" key="1">
    <source>
        <dbReference type="SAM" id="Phobius"/>
    </source>
</evidence>
<dbReference type="RefSeq" id="WP_274687058.1">
    <property type="nucleotide sequence ID" value="NZ_JAPMOU010000002.1"/>
</dbReference>
<keyword evidence="3" id="KW-1185">Reference proteome</keyword>
<feature type="transmembrane region" description="Helical" evidence="1">
    <location>
        <begin position="200"/>
        <end position="224"/>
    </location>
</feature>
<keyword evidence="1" id="KW-1133">Transmembrane helix</keyword>
<feature type="transmembrane region" description="Helical" evidence="1">
    <location>
        <begin position="86"/>
        <end position="107"/>
    </location>
</feature>
<feature type="transmembrane region" description="Helical" evidence="1">
    <location>
        <begin position="21"/>
        <end position="40"/>
    </location>
</feature>
<protein>
    <submittedName>
        <fullName evidence="2">M50 family metallopeptidase</fullName>
    </submittedName>
</protein>
<name>A0ABT5U2V0_9GAMM</name>
<keyword evidence="1" id="KW-0812">Transmembrane</keyword>
<dbReference type="EMBL" id="JAPMOU010000002">
    <property type="protein sequence ID" value="MDE1460686.1"/>
    <property type="molecule type" value="Genomic_DNA"/>
</dbReference>
<comment type="caution">
    <text evidence="2">The sequence shown here is derived from an EMBL/GenBank/DDBJ whole genome shotgun (WGS) entry which is preliminary data.</text>
</comment>
<dbReference type="PANTHER" id="PTHR33979:SF2">
    <property type="entry name" value="PEPTIDASE M50B-LIKE-DOMAIN-CONTAINING PROTEIN"/>
    <property type="match status" value="1"/>
</dbReference>
<organism evidence="2 3">
    <name type="scientific">Spartinivicinus poritis</name>
    <dbReference type="NCBI Taxonomy" id="2994640"/>
    <lineage>
        <taxon>Bacteria</taxon>
        <taxon>Pseudomonadati</taxon>
        <taxon>Pseudomonadota</taxon>
        <taxon>Gammaproteobacteria</taxon>
        <taxon>Oceanospirillales</taxon>
        <taxon>Zooshikellaceae</taxon>
        <taxon>Spartinivicinus</taxon>
    </lineage>
</organism>
<evidence type="ECO:0000313" key="2">
    <source>
        <dbReference type="EMBL" id="MDE1460686.1"/>
    </source>
</evidence>
<feature type="transmembrane region" description="Helical" evidence="1">
    <location>
        <begin position="162"/>
        <end position="180"/>
    </location>
</feature>
<reference evidence="2 3" key="1">
    <citation type="submission" date="2022-11" db="EMBL/GenBank/DDBJ databases">
        <title>Spartinivicinus poritis sp. nov., isolated from scleractinian coral Porites lutea.</title>
        <authorList>
            <person name="Zhang G."/>
            <person name="Cai L."/>
            <person name="Wei Q."/>
        </authorList>
    </citation>
    <scope>NUCLEOTIDE SEQUENCE [LARGE SCALE GENOMIC DNA]</scope>
    <source>
        <strain evidence="2 3">A2-2</strain>
    </source>
</reference>
<gene>
    <name evidence="2" type="ORF">ORQ98_01775</name>
</gene>
<feature type="transmembrane region" description="Helical" evidence="1">
    <location>
        <begin position="137"/>
        <end position="155"/>
    </location>
</feature>
<evidence type="ECO:0000313" key="3">
    <source>
        <dbReference type="Proteomes" id="UP001528823"/>
    </source>
</evidence>
<accession>A0ABT5U2V0</accession>
<dbReference type="InterPro" id="IPR049500">
    <property type="entry name" value="Peptidase_M50B-like"/>
</dbReference>